<protein>
    <recommendedName>
        <fullName evidence="4">DUF2933 domain-containing protein</fullName>
    </recommendedName>
</protein>
<dbReference type="EMBL" id="MGAF01000059">
    <property type="protein sequence ID" value="OGK39058.1"/>
    <property type="molecule type" value="Genomic_DNA"/>
</dbReference>
<dbReference type="AlphaFoldDB" id="A0A1F7I6R9"/>
<dbReference type="STRING" id="1802055.A3A74_08280"/>
<feature type="transmembrane region" description="Helical" evidence="1">
    <location>
        <begin position="28"/>
        <end position="45"/>
    </location>
</feature>
<name>A0A1F7I6R9_9BACT</name>
<evidence type="ECO:0000313" key="3">
    <source>
        <dbReference type="Proteomes" id="UP000179270"/>
    </source>
</evidence>
<comment type="caution">
    <text evidence="2">The sequence shown here is derived from an EMBL/GenBank/DDBJ whole genome shotgun (WGS) entry which is preliminary data.</text>
</comment>
<keyword evidence="1" id="KW-1133">Transmembrane helix</keyword>
<sequence length="59" mass="6495">MNKLFLICTVGIVAGLIAVTVFKIPLNSVFLFGVLLACPLMHFFMGHGEHSKNSKQSHH</sequence>
<evidence type="ECO:0000256" key="1">
    <source>
        <dbReference type="SAM" id="Phobius"/>
    </source>
</evidence>
<keyword evidence="1" id="KW-0812">Transmembrane</keyword>
<dbReference type="InterPro" id="IPR021682">
    <property type="entry name" value="DUF2933"/>
</dbReference>
<organism evidence="2 3">
    <name type="scientific">Candidatus Roizmanbacteria bacterium RIFCSPLOWO2_01_FULL_35_13</name>
    <dbReference type="NCBI Taxonomy" id="1802055"/>
    <lineage>
        <taxon>Bacteria</taxon>
        <taxon>Candidatus Roizmaniibacteriota</taxon>
    </lineage>
</organism>
<accession>A0A1F7I6R9</accession>
<reference evidence="2 3" key="1">
    <citation type="journal article" date="2016" name="Nat. Commun.">
        <title>Thousands of microbial genomes shed light on interconnected biogeochemical processes in an aquifer system.</title>
        <authorList>
            <person name="Anantharaman K."/>
            <person name="Brown C.T."/>
            <person name="Hug L.A."/>
            <person name="Sharon I."/>
            <person name="Castelle C.J."/>
            <person name="Probst A.J."/>
            <person name="Thomas B.C."/>
            <person name="Singh A."/>
            <person name="Wilkins M.J."/>
            <person name="Karaoz U."/>
            <person name="Brodie E.L."/>
            <person name="Williams K.H."/>
            <person name="Hubbard S.S."/>
            <person name="Banfield J.F."/>
        </authorList>
    </citation>
    <scope>NUCLEOTIDE SEQUENCE [LARGE SCALE GENOMIC DNA]</scope>
</reference>
<dbReference type="Proteomes" id="UP000179270">
    <property type="component" value="Unassembled WGS sequence"/>
</dbReference>
<gene>
    <name evidence="2" type="ORF">A3A74_08280</name>
</gene>
<dbReference type="Pfam" id="PF11666">
    <property type="entry name" value="DUF2933"/>
    <property type="match status" value="1"/>
</dbReference>
<evidence type="ECO:0008006" key="4">
    <source>
        <dbReference type="Google" id="ProtNLM"/>
    </source>
</evidence>
<proteinExistence type="predicted"/>
<keyword evidence="1" id="KW-0472">Membrane</keyword>
<evidence type="ECO:0000313" key="2">
    <source>
        <dbReference type="EMBL" id="OGK39058.1"/>
    </source>
</evidence>